<dbReference type="EC" id="1.3.5.2" evidence="11"/>
<dbReference type="NCBIfam" id="TIGR01036">
    <property type="entry name" value="pyrD_sub2"/>
    <property type="match status" value="1"/>
</dbReference>
<evidence type="ECO:0000256" key="8">
    <source>
        <dbReference type="ARBA" id="ARBA00023002"/>
    </source>
</evidence>
<dbReference type="InterPro" id="IPR050074">
    <property type="entry name" value="DHO_dehydrogenase"/>
</dbReference>
<keyword evidence="7 11" id="KW-0665">Pyrimidine biosynthesis</keyword>
<sequence>MDLYRLVRPLLFRADPEDAHHRALGALAWAAEQPWAGRLDSVFGCPDPRLAVKLWGLSFANPLGLAAGFDKNAEALGAWEHLGFGFAEVGTVTRHAQPGNPRPRLFRLPADRAAINRMGFNNDGADALASRLAGRRWGIPIGINLGKSKVTPLEQASDDYLYSFERLYGLGDYFVVNVSSPNTPGLRELQQADRLGEILARLQFANSESKPLLVKIAPDLSWEAIDAVVDLCGEHRLAGVIATNTTIARTGLKSDIQAMGGLSGAPLRTRSTAVIAHIWKRTEGRLPIVGVGGIFSGEDAWEKIAHGASLLQVYTGWIYEGPWMVRRILAGLAAHSERSGFKHLQQAVGCAFRQVH</sequence>
<evidence type="ECO:0000256" key="1">
    <source>
        <dbReference type="ARBA" id="ARBA00003125"/>
    </source>
</evidence>
<evidence type="ECO:0000256" key="5">
    <source>
        <dbReference type="ARBA" id="ARBA00022630"/>
    </source>
</evidence>
<feature type="binding site" evidence="11">
    <location>
        <position position="215"/>
    </location>
    <ligand>
        <name>FMN</name>
        <dbReference type="ChEBI" id="CHEBI:58210"/>
    </ligand>
</feature>
<feature type="domain" description="Dihydroorotate dehydrogenase catalytic" evidence="12">
    <location>
        <begin position="50"/>
        <end position="333"/>
    </location>
</feature>
<dbReference type="NCBIfam" id="NF003652">
    <property type="entry name" value="PRK05286.2-5"/>
    <property type="match status" value="1"/>
</dbReference>
<proteinExistence type="inferred from homology"/>
<dbReference type="EMBL" id="CP063845">
    <property type="protein sequence ID" value="UFP92970.1"/>
    <property type="molecule type" value="Genomic_DNA"/>
</dbReference>
<feature type="binding site" evidence="11">
    <location>
        <begin position="314"/>
        <end position="315"/>
    </location>
    <ligand>
        <name>FMN</name>
        <dbReference type="ChEBI" id="CHEBI:58210"/>
    </ligand>
</feature>
<feature type="binding site" evidence="11">
    <location>
        <position position="71"/>
    </location>
    <ligand>
        <name>substrate</name>
    </ligand>
</feature>
<evidence type="ECO:0000256" key="9">
    <source>
        <dbReference type="ARBA" id="ARBA00023136"/>
    </source>
</evidence>
<reference evidence="13 14" key="1">
    <citation type="journal article" date="2021" name="Genome Biol. Evol.">
        <title>Complete Genome Sequencing of a Novel Gloeobacter Species from a Waterfall Cave in Mexico.</title>
        <authorList>
            <person name="Saw J.H."/>
            <person name="Cardona T."/>
            <person name="Montejano G."/>
        </authorList>
    </citation>
    <scope>NUCLEOTIDE SEQUENCE [LARGE SCALE GENOMIC DNA]</scope>
    <source>
        <strain evidence="13">MG652769</strain>
    </source>
</reference>
<feature type="binding site" evidence="11">
    <location>
        <position position="91"/>
    </location>
    <ligand>
        <name>FMN</name>
        <dbReference type="ChEBI" id="CHEBI:58210"/>
    </ligand>
</feature>
<gene>
    <name evidence="11" type="primary">pyrD</name>
    <name evidence="13" type="ORF">ISF26_14220</name>
</gene>
<comment type="subcellular location">
    <subcellularLocation>
        <location evidence="11">Cell membrane</location>
        <topology evidence="11">Peripheral membrane protein</topology>
    </subcellularLocation>
    <subcellularLocation>
        <location evidence="2">Membrane</location>
    </subcellularLocation>
</comment>
<comment type="subunit">
    <text evidence="11">Monomer.</text>
</comment>
<evidence type="ECO:0000256" key="10">
    <source>
        <dbReference type="ARBA" id="ARBA00048639"/>
    </source>
</evidence>
<dbReference type="PANTHER" id="PTHR48109:SF4">
    <property type="entry name" value="DIHYDROOROTATE DEHYDROGENASE (QUINONE), MITOCHONDRIAL"/>
    <property type="match status" value="1"/>
</dbReference>
<feature type="binding site" evidence="11">
    <location>
        <position position="177"/>
    </location>
    <ligand>
        <name>FMN</name>
        <dbReference type="ChEBI" id="CHEBI:58210"/>
    </ligand>
</feature>
<name>A0ABY3PH33_9CYAN</name>
<comment type="pathway">
    <text evidence="3 11">Pyrimidine metabolism; UMP biosynthesis via de novo pathway; orotate from (S)-dihydroorotate (quinone route): step 1/1.</text>
</comment>
<feature type="binding site" evidence="11">
    <location>
        <position position="243"/>
    </location>
    <ligand>
        <name>FMN</name>
        <dbReference type="ChEBI" id="CHEBI:58210"/>
    </ligand>
</feature>
<feature type="binding site" evidence="11">
    <location>
        <position position="182"/>
    </location>
    <ligand>
        <name>substrate</name>
    </ligand>
</feature>
<dbReference type="NCBIfam" id="NF003645">
    <property type="entry name" value="PRK05286.1-2"/>
    <property type="match status" value="1"/>
</dbReference>
<feature type="binding site" evidence="11">
    <location>
        <position position="144"/>
    </location>
    <ligand>
        <name>FMN</name>
        <dbReference type="ChEBI" id="CHEBI:58210"/>
    </ligand>
</feature>
<evidence type="ECO:0000313" key="14">
    <source>
        <dbReference type="Proteomes" id="UP001054846"/>
    </source>
</evidence>
<dbReference type="SUPFAM" id="SSF51395">
    <property type="entry name" value="FMN-linked oxidoreductases"/>
    <property type="match status" value="1"/>
</dbReference>
<evidence type="ECO:0000256" key="4">
    <source>
        <dbReference type="ARBA" id="ARBA00005359"/>
    </source>
</evidence>
<feature type="binding site" evidence="11">
    <location>
        <begin position="244"/>
        <end position="245"/>
    </location>
    <ligand>
        <name>substrate</name>
    </ligand>
</feature>
<dbReference type="InterPro" id="IPR013785">
    <property type="entry name" value="Aldolase_TIM"/>
</dbReference>
<comment type="catalytic activity">
    <reaction evidence="10 11">
        <text>(S)-dihydroorotate + a quinone = orotate + a quinol</text>
        <dbReference type="Rhea" id="RHEA:30187"/>
        <dbReference type="ChEBI" id="CHEBI:24646"/>
        <dbReference type="ChEBI" id="CHEBI:30839"/>
        <dbReference type="ChEBI" id="CHEBI:30864"/>
        <dbReference type="ChEBI" id="CHEBI:132124"/>
        <dbReference type="EC" id="1.3.5.2"/>
    </reaction>
</comment>
<dbReference type="PROSITE" id="PS00911">
    <property type="entry name" value="DHODEHASE_1"/>
    <property type="match status" value="1"/>
</dbReference>
<comment type="cofactor">
    <cofactor evidence="11">
        <name>FMN</name>
        <dbReference type="ChEBI" id="CHEBI:58210"/>
    </cofactor>
    <text evidence="11">Binds 1 FMN per subunit.</text>
</comment>
<dbReference type="HAMAP" id="MF_00225">
    <property type="entry name" value="DHO_dh_type2"/>
    <property type="match status" value="1"/>
</dbReference>
<dbReference type="InterPro" id="IPR001295">
    <property type="entry name" value="Dihydroorotate_DH_CS"/>
</dbReference>
<dbReference type="Pfam" id="PF01180">
    <property type="entry name" value="DHO_dh"/>
    <property type="match status" value="1"/>
</dbReference>
<protein>
    <recommendedName>
        <fullName evidence="11">Dihydroorotate dehydrogenase (quinone)</fullName>
        <ecNumber evidence="11">1.3.5.2</ecNumber>
    </recommendedName>
    <alternativeName>
        <fullName evidence="11">DHOdehase</fullName>
        <shortName evidence="11">DHOD</shortName>
        <shortName evidence="11">DHODase</shortName>
    </alternativeName>
    <alternativeName>
        <fullName evidence="11">Dihydroorotate oxidase</fullName>
    </alternativeName>
</protein>
<comment type="similarity">
    <text evidence="4 11">Belongs to the dihydroorotate dehydrogenase family. Type 2 subfamily.</text>
</comment>
<evidence type="ECO:0000256" key="11">
    <source>
        <dbReference type="HAMAP-Rule" id="MF_00225"/>
    </source>
</evidence>
<dbReference type="PROSITE" id="PS00912">
    <property type="entry name" value="DHODEHASE_2"/>
    <property type="match status" value="1"/>
</dbReference>
<dbReference type="CDD" id="cd04738">
    <property type="entry name" value="DHOD_2_like"/>
    <property type="match status" value="1"/>
</dbReference>
<feature type="active site" description="Nucleophile" evidence="11">
    <location>
        <position position="180"/>
    </location>
</feature>
<dbReference type="RefSeq" id="WP_230839969.1">
    <property type="nucleotide sequence ID" value="NZ_CP063845.1"/>
</dbReference>
<evidence type="ECO:0000256" key="6">
    <source>
        <dbReference type="ARBA" id="ARBA00022643"/>
    </source>
</evidence>
<comment type="function">
    <text evidence="1 11">Catalyzes the conversion of dihydroorotate to orotate with quinone as electron acceptor.</text>
</comment>
<dbReference type="GO" id="GO:0106430">
    <property type="term" value="F:dihydroorotate dehydrogenase (quinone) activity"/>
    <property type="evidence" value="ECO:0007669"/>
    <property type="project" value="UniProtKB-EC"/>
</dbReference>
<keyword evidence="5 11" id="KW-0285">Flavoprotein</keyword>
<dbReference type="Proteomes" id="UP001054846">
    <property type="component" value="Chromosome"/>
</dbReference>
<keyword evidence="11" id="KW-1003">Cell membrane</keyword>
<keyword evidence="6 11" id="KW-0288">FMN</keyword>
<feature type="binding site" evidence="11">
    <location>
        <position position="177"/>
    </location>
    <ligand>
        <name>substrate</name>
    </ligand>
</feature>
<keyword evidence="9 11" id="KW-0472">Membrane</keyword>
<evidence type="ECO:0000256" key="2">
    <source>
        <dbReference type="ARBA" id="ARBA00004370"/>
    </source>
</evidence>
<feature type="binding site" evidence="11">
    <location>
        <begin position="67"/>
        <end position="71"/>
    </location>
    <ligand>
        <name>FMN</name>
        <dbReference type="ChEBI" id="CHEBI:58210"/>
    </ligand>
</feature>
<dbReference type="InterPro" id="IPR005719">
    <property type="entry name" value="Dihydroorotate_DH_2"/>
</dbReference>
<feature type="binding site" evidence="11">
    <location>
        <position position="293"/>
    </location>
    <ligand>
        <name>FMN</name>
        <dbReference type="ChEBI" id="CHEBI:58210"/>
    </ligand>
</feature>
<dbReference type="Gene3D" id="3.20.20.70">
    <property type="entry name" value="Aldolase class I"/>
    <property type="match status" value="1"/>
</dbReference>
<accession>A0ABY3PH33</accession>
<evidence type="ECO:0000256" key="7">
    <source>
        <dbReference type="ARBA" id="ARBA00022975"/>
    </source>
</evidence>
<dbReference type="PANTHER" id="PTHR48109">
    <property type="entry name" value="DIHYDROOROTATE DEHYDROGENASE (QUINONE), MITOCHONDRIAL-RELATED"/>
    <property type="match status" value="1"/>
</dbReference>
<dbReference type="InterPro" id="IPR005720">
    <property type="entry name" value="Dihydroorotate_DH_cat"/>
</dbReference>
<dbReference type="NCBIfam" id="NF003651">
    <property type="entry name" value="PRK05286.2-4"/>
    <property type="match status" value="1"/>
</dbReference>
<feature type="binding site" evidence="11">
    <location>
        <position position="264"/>
    </location>
    <ligand>
        <name>FMN</name>
        <dbReference type="ChEBI" id="CHEBI:58210"/>
    </ligand>
</feature>
<evidence type="ECO:0000256" key="3">
    <source>
        <dbReference type="ARBA" id="ARBA00005161"/>
    </source>
</evidence>
<feature type="binding site" evidence="11">
    <location>
        <begin position="116"/>
        <end position="120"/>
    </location>
    <ligand>
        <name>substrate</name>
    </ligand>
</feature>
<evidence type="ECO:0000313" key="13">
    <source>
        <dbReference type="EMBL" id="UFP92970.1"/>
    </source>
</evidence>
<keyword evidence="14" id="KW-1185">Reference proteome</keyword>
<keyword evidence="8 11" id="KW-0560">Oxidoreductase</keyword>
<evidence type="ECO:0000259" key="12">
    <source>
        <dbReference type="Pfam" id="PF01180"/>
    </source>
</evidence>
<organism evidence="13 14">
    <name type="scientific">Gloeobacter morelensis MG652769</name>
    <dbReference type="NCBI Taxonomy" id="2781736"/>
    <lineage>
        <taxon>Bacteria</taxon>
        <taxon>Bacillati</taxon>
        <taxon>Cyanobacteriota</taxon>
        <taxon>Cyanophyceae</taxon>
        <taxon>Gloeobacterales</taxon>
        <taxon>Gloeobacteraceae</taxon>
        <taxon>Gloeobacter</taxon>
        <taxon>Gloeobacter morelensis</taxon>
    </lineage>
</organism>